<protein>
    <submittedName>
        <fullName evidence="3">ABC transporter substrate-binding protein</fullName>
    </submittedName>
</protein>
<dbReference type="Pfam" id="PF09084">
    <property type="entry name" value="NMT1"/>
    <property type="match status" value="1"/>
</dbReference>
<gene>
    <name evidence="3" type="ORF">H9Q81_02500</name>
</gene>
<dbReference type="PANTHER" id="PTHR30024">
    <property type="entry name" value="ALIPHATIC SULFONATES-BINDING PROTEIN-RELATED"/>
    <property type="match status" value="1"/>
</dbReference>
<dbReference type="InterPro" id="IPR027024">
    <property type="entry name" value="UCP027386_ABC_sbc_TM0202"/>
</dbReference>
<evidence type="ECO:0000256" key="1">
    <source>
        <dbReference type="SAM" id="SignalP"/>
    </source>
</evidence>
<dbReference type="EMBL" id="CP060637">
    <property type="protein sequence ID" value="QNM15729.1"/>
    <property type="molecule type" value="Genomic_DNA"/>
</dbReference>
<reference evidence="3 4" key="1">
    <citation type="submission" date="2020-08" db="EMBL/GenBank/DDBJ databases">
        <authorList>
            <person name="Liu C."/>
            <person name="Sun Q."/>
        </authorList>
    </citation>
    <scope>NUCLEOTIDE SEQUENCE [LARGE SCALE GENOMIC DNA]</scope>
    <source>
        <strain evidence="3 4">NSJ-57</strain>
    </source>
</reference>
<sequence>MRKKFIFVMFLFCFTISLFAKNIKVLTPSGLPALSLVKMVNENKQIAGNNIEYKIEKNSDALVVDMLKREGDIAIVPSNFAAQLYNKNLDYVILGTVGWGSFYIVSDKKITSLKELKNKQIYTFGRGLTPDIVLRNILLNNGINLENDIKINYVTSGNELPPLFIGGKANIINIPEPMLSTLIYKDKKAYVNFNLNDIWKNLYKTKYGYPQSTLVVKKEILDKNPQFIKSFLENLESSIKFLYGNSDNKNDYINRLNIMINMNVIDNILLKANIDFIRIDNCKQEYENYFKVLNQFNSKVLGGNIPDEKIFATFN</sequence>
<organism evidence="3 4">
    <name type="scientific">Fusobacterium hominis</name>
    <dbReference type="NCBI Taxonomy" id="2764326"/>
    <lineage>
        <taxon>Bacteria</taxon>
        <taxon>Fusobacteriati</taxon>
        <taxon>Fusobacteriota</taxon>
        <taxon>Fusobacteriia</taxon>
        <taxon>Fusobacteriales</taxon>
        <taxon>Fusobacteriaceae</taxon>
        <taxon>Fusobacterium</taxon>
    </lineage>
</organism>
<accession>A0A7G9GY47</accession>
<evidence type="ECO:0000259" key="2">
    <source>
        <dbReference type="Pfam" id="PF09084"/>
    </source>
</evidence>
<dbReference type="RefSeq" id="WP_187423065.1">
    <property type="nucleotide sequence ID" value="NZ_CP060637.1"/>
</dbReference>
<feature type="chain" id="PRO_5028955747" evidence="1">
    <location>
        <begin position="21"/>
        <end position="315"/>
    </location>
</feature>
<dbReference type="Proteomes" id="UP000515913">
    <property type="component" value="Chromosome"/>
</dbReference>
<dbReference type="Gene3D" id="3.40.190.10">
    <property type="entry name" value="Periplasmic binding protein-like II"/>
    <property type="match status" value="2"/>
</dbReference>
<feature type="signal peptide" evidence="1">
    <location>
        <begin position="1"/>
        <end position="20"/>
    </location>
</feature>
<keyword evidence="4" id="KW-1185">Reference proteome</keyword>
<dbReference type="PANTHER" id="PTHR30024:SF46">
    <property type="entry name" value="ABC TRANSPORTER, SUBSTRATE-BINDING LIPOPROTEIN"/>
    <property type="match status" value="1"/>
</dbReference>
<evidence type="ECO:0000313" key="3">
    <source>
        <dbReference type="EMBL" id="QNM15729.1"/>
    </source>
</evidence>
<dbReference type="PIRSF" id="PIRSF027386">
    <property type="entry name" value="UCP027386_ABC_sbc_TM0202"/>
    <property type="match status" value="1"/>
</dbReference>
<dbReference type="InterPro" id="IPR015168">
    <property type="entry name" value="SsuA/THI5"/>
</dbReference>
<dbReference type="KEGG" id="fho:H9Q81_02500"/>
<keyword evidence="1" id="KW-0732">Signal</keyword>
<proteinExistence type="predicted"/>
<evidence type="ECO:0000313" key="4">
    <source>
        <dbReference type="Proteomes" id="UP000515913"/>
    </source>
</evidence>
<name>A0A7G9GY47_9FUSO</name>
<dbReference type="AlphaFoldDB" id="A0A7G9GY47"/>
<dbReference type="SUPFAM" id="SSF53850">
    <property type="entry name" value="Periplasmic binding protein-like II"/>
    <property type="match status" value="1"/>
</dbReference>
<feature type="domain" description="SsuA/THI5-like" evidence="2">
    <location>
        <begin position="104"/>
        <end position="245"/>
    </location>
</feature>